<comment type="caution">
    <text evidence="1">The sequence shown here is derived from an EMBL/GenBank/DDBJ whole genome shotgun (WGS) entry which is preliminary data.</text>
</comment>
<evidence type="ECO:0008006" key="3">
    <source>
        <dbReference type="Google" id="ProtNLM"/>
    </source>
</evidence>
<dbReference type="PANTHER" id="PTHR24301:SF2">
    <property type="entry name" value="THROMBOXANE-A SYNTHASE"/>
    <property type="match status" value="1"/>
</dbReference>
<keyword evidence="2" id="KW-1185">Reference proteome</keyword>
<sequence>MGTGVEAMSGPQIPAIKEHSLLGSLESMRRDRLAFLLSVARQTGDIGSFRVGPAQMLLLNSSELVHAALVEHANDFDKGFIIHRAFRPVLGEGLFSSEGELHRRQRKIMAPSFQPRHIVNYARTMVEYSERAQQGLAGWRDSGREPRDDGADHEHRWQCALPDRCAGGDR</sequence>
<organism evidence="1 2">
    <name type="scientific">Dictyobacter halimunensis</name>
    <dbReference type="NCBI Taxonomy" id="3026934"/>
    <lineage>
        <taxon>Bacteria</taxon>
        <taxon>Bacillati</taxon>
        <taxon>Chloroflexota</taxon>
        <taxon>Ktedonobacteria</taxon>
        <taxon>Ktedonobacterales</taxon>
        <taxon>Dictyobacteraceae</taxon>
        <taxon>Dictyobacter</taxon>
    </lineage>
</organism>
<dbReference type="Gene3D" id="1.10.630.10">
    <property type="entry name" value="Cytochrome P450"/>
    <property type="match status" value="1"/>
</dbReference>
<gene>
    <name evidence="1" type="ORF">KDH_25460</name>
</gene>
<dbReference type="EMBL" id="BSRI01000001">
    <property type="protein sequence ID" value="GLV55702.1"/>
    <property type="molecule type" value="Genomic_DNA"/>
</dbReference>
<dbReference type="Pfam" id="PF00067">
    <property type="entry name" value="p450"/>
    <property type="match status" value="1"/>
</dbReference>
<reference evidence="1 2" key="1">
    <citation type="submission" date="2023-02" db="EMBL/GenBank/DDBJ databases">
        <title>Dictyobacter halimunensis sp. nov., a new member of the class Ktedonobacteria from forest soil in a geothermal area.</title>
        <authorList>
            <person name="Rachmania M.K."/>
            <person name="Ningsih F."/>
            <person name="Sakai Y."/>
            <person name="Yabe S."/>
            <person name="Yokota A."/>
            <person name="Sjamsuridzal W."/>
        </authorList>
    </citation>
    <scope>NUCLEOTIDE SEQUENCE [LARGE SCALE GENOMIC DNA]</scope>
    <source>
        <strain evidence="1 2">S3.2.2.5</strain>
    </source>
</reference>
<evidence type="ECO:0000313" key="1">
    <source>
        <dbReference type="EMBL" id="GLV55702.1"/>
    </source>
</evidence>
<name>A0ABQ6FTF2_9CHLR</name>
<dbReference type="InterPro" id="IPR001128">
    <property type="entry name" value="Cyt_P450"/>
</dbReference>
<accession>A0ABQ6FTF2</accession>
<protein>
    <recommendedName>
        <fullName evidence="3">Cytochrome P450</fullName>
    </recommendedName>
</protein>
<evidence type="ECO:0000313" key="2">
    <source>
        <dbReference type="Proteomes" id="UP001344906"/>
    </source>
</evidence>
<dbReference type="Proteomes" id="UP001344906">
    <property type="component" value="Unassembled WGS sequence"/>
</dbReference>
<dbReference type="InterPro" id="IPR036396">
    <property type="entry name" value="Cyt_P450_sf"/>
</dbReference>
<dbReference type="SUPFAM" id="SSF48264">
    <property type="entry name" value="Cytochrome P450"/>
    <property type="match status" value="1"/>
</dbReference>
<dbReference type="RefSeq" id="WP_338250283.1">
    <property type="nucleotide sequence ID" value="NZ_BSRI01000001.1"/>
</dbReference>
<dbReference type="PANTHER" id="PTHR24301">
    <property type="entry name" value="THROMBOXANE-A SYNTHASE"/>
    <property type="match status" value="1"/>
</dbReference>
<proteinExistence type="predicted"/>